<feature type="compositionally biased region" description="Basic and acidic residues" evidence="1">
    <location>
        <begin position="240"/>
        <end position="251"/>
    </location>
</feature>
<dbReference type="Proteomes" id="UP000290189">
    <property type="component" value="Unassembled WGS sequence"/>
</dbReference>
<dbReference type="EMBL" id="CDSF01000057">
    <property type="protein sequence ID" value="CEO96236.1"/>
    <property type="molecule type" value="Genomic_DNA"/>
</dbReference>
<dbReference type="OrthoDB" id="73788at2759"/>
<dbReference type="PROSITE" id="PS50858">
    <property type="entry name" value="BSD"/>
    <property type="match status" value="1"/>
</dbReference>
<dbReference type="InterPro" id="IPR005607">
    <property type="entry name" value="BSD_dom"/>
</dbReference>
<dbReference type="Proteomes" id="UP000039324">
    <property type="component" value="Unassembled WGS sequence"/>
</dbReference>
<name>A0A0G4ILV1_PLABS</name>
<evidence type="ECO:0000256" key="1">
    <source>
        <dbReference type="SAM" id="MobiDB-lite"/>
    </source>
</evidence>
<dbReference type="OMA" id="GEDFWAR"/>
<evidence type="ECO:0000313" key="4">
    <source>
        <dbReference type="EMBL" id="SPQ99170.1"/>
    </source>
</evidence>
<feature type="domain" description="BSD" evidence="2">
    <location>
        <begin position="164"/>
        <end position="199"/>
    </location>
</feature>
<protein>
    <recommendedName>
        <fullName evidence="2">BSD domain-containing protein</fullName>
    </recommendedName>
</protein>
<evidence type="ECO:0000313" key="5">
    <source>
        <dbReference type="Proteomes" id="UP000039324"/>
    </source>
</evidence>
<gene>
    <name evidence="3" type="ORF">PBRA_004907</name>
    <name evidence="4" type="ORF">PLBR_LOCUS6385</name>
</gene>
<organism evidence="3 5">
    <name type="scientific">Plasmodiophora brassicae</name>
    <name type="common">Clubroot disease agent</name>
    <dbReference type="NCBI Taxonomy" id="37360"/>
    <lineage>
        <taxon>Eukaryota</taxon>
        <taxon>Sar</taxon>
        <taxon>Rhizaria</taxon>
        <taxon>Endomyxa</taxon>
        <taxon>Phytomyxea</taxon>
        <taxon>Plasmodiophorida</taxon>
        <taxon>Plasmodiophoridae</taxon>
        <taxon>Plasmodiophora</taxon>
    </lineage>
</organism>
<proteinExistence type="predicted"/>
<dbReference type="InterPro" id="IPR035925">
    <property type="entry name" value="BSD_dom_sf"/>
</dbReference>
<dbReference type="Pfam" id="PF03909">
    <property type="entry name" value="BSD"/>
    <property type="match status" value="1"/>
</dbReference>
<dbReference type="InterPro" id="IPR051494">
    <property type="entry name" value="BSD_domain-containing"/>
</dbReference>
<dbReference type="STRING" id="37360.A0A0G4ILV1"/>
<evidence type="ECO:0000313" key="6">
    <source>
        <dbReference type="Proteomes" id="UP000290189"/>
    </source>
</evidence>
<dbReference type="GO" id="GO:0005737">
    <property type="term" value="C:cytoplasm"/>
    <property type="evidence" value="ECO:0007669"/>
    <property type="project" value="TreeGrafter"/>
</dbReference>
<reference evidence="4 6" key="2">
    <citation type="submission" date="2018-03" db="EMBL/GenBank/DDBJ databases">
        <authorList>
            <person name="Fogelqvist J."/>
        </authorList>
    </citation>
    <scope>NUCLEOTIDE SEQUENCE [LARGE SCALE GENOMIC DNA]</scope>
</reference>
<dbReference type="EMBL" id="OVEO01000011">
    <property type="protein sequence ID" value="SPQ99170.1"/>
    <property type="molecule type" value="Genomic_DNA"/>
</dbReference>
<evidence type="ECO:0000313" key="3">
    <source>
        <dbReference type="EMBL" id="CEO96236.1"/>
    </source>
</evidence>
<accession>A0A0G4ILV1</accession>
<feature type="compositionally biased region" description="Acidic residues" evidence="1">
    <location>
        <begin position="228"/>
        <end position="239"/>
    </location>
</feature>
<feature type="compositionally biased region" description="Low complexity" evidence="1">
    <location>
        <begin position="274"/>
        <end position="289"/>
    </location>
</feature>
<dbReference type="PANTHER" id="PTHR16019:SF5">
    <property type="entry name" value="BSD DOMAIN-CONTAINING PROTEIN 1"/>
    <property type="match status" value="1"/>
</dbReference>
<dbReference type="Gene3D" id="1.10.3970.10">
    <property type="entry name" value="BSD domain"/>
    <property type="match status" value="1"/>
</dbReference>
<keyword evidence="4" id="KW-0496">Mitochondrion</keyword>
<feature type="region of interest" description="Disordered" evidence="1">
    <location>
        <begin position="225"/>
        <end position="300"/>
    </location>
</feature>
<geneLocation type="mitochondrion" evidence="4"/>
<evidence type="ECO:0000259" key="2">
    <source>
        <dbReference type="PROSITE" id="PS50858"/>
    </source>
</evidence>
<dbReference type="SUPFAM" id="SSF140383">
    <property type="entry name" value="BSD domain-like"/>
    <property type="match status" value="1"/>
</dbReference>
<dbReference type="AlphaFoldDB" id="A0A0G4ILV1"/>
<keyword evidence="5" id="KW-1185">Reference proteome</keyword>
<dbReference type="PANTHER" id="PTHR16019">
    <property type="entry name" value="SYNAPSE-ASSOCIATED PROTEIN"/>
    <property type="match status" value="1"/>
</dbReference>
<reference evidence="3 5" key="1">
    <citation type="submission" date="2015-02" db="EMBL/GenBank/DDBJ databases">
        <authorList>
            <person name="Chooi Y.-H."/>
        </authorList>
    </citation>
    <scope>NUCLEOTIDE SEQUENCE [LARGE SCALE GENOMIC DNA]</scope>
    <source>
        <strain evidence="3">E3</strain>
    </source>
</reference>
<sequence>MAAEADAASDGGAPARASALWSGFASAVVSSVTEFVDTLSNENSDLIDDVRQRSKVVADNVKGSIQVARRAIDDAVVHHDGLTAISTSLVGLFVADDSSTTPRKRAGLAAGTGLGERIQAMQREISSYISDPAPTCELDEDVAERYAAFRTAFVADAADNEADLQQHAVVNAFYNELVPEKVSGEDFWARYRFRVGELTAEEARRQQVLAQNAGLKAEVAIPDLDLTWGDDDDDDDDESAPTRHADSDAGRGEVGTADDGEHKASSAPDGPGRSEPSAPAAAETTAAAAHDNDDDWENWS</sequence>